<accession>B8I891</accession>
<gene>
    <name evidence="1" type="ordered locus">Ccel_2897</name>
</gene>
<name>B8I891_RUMCH</name>
<organism evidence="1 2">
    <name type="scientific">Ruminiclostridium cellulolyticum (strain ATCC 35319 / DSM 5812 / JCM 6584 / H10)</name>
    <name type="common">Clostridium cellulolyticum</name>
    <dbReference type="NCBI Taxonomy" id="394503"/>
    <lineage>
        <taxon>Bacteria</taxon>
        <taxon>Bacillati</taxon>
        <taxon>Bacillota</taxon>
        <taxon>Clostridia</taxon>
        <taxon>Eubacteriales</taxon>
        <taxon>Oscillospiraceae</taxon>
        <taxon>Ruminiclostridium</taxon>
    </lineage>
</organism>
<proteinExistence type="predicted"/>
<dbReference type="EMBL" id="CP001348">
    <property type="protein sequence ID" value="ACL77191.1"/>
    <property type="molecule type" value="Genomic_DNA"/>
</dbReference>
<evidence type="ECO:0000313" key="1">
    <source>
        <dbReference type="EMBL" id="ACL77191.1"/>
    </source>
</evidence>
<sequence length="62" mass="6921">MDRLSDSMEIPAMAIATEDIAGMTTITMVIEPDIIKKQRPDGSPSGRCFFIISHICFIVHIR</sequence>
<dbReference type="HOGENOM" id="CLU_2896071_0_0_9"/>
<evidence type="ECO:0000313" key="2">
    <source>
        <dbReference type="Proteomes" id="UP000001349"/>
    </source>
</evidence>
<dbReference type="AlphaFoldDB" id="B8I891"/>
<dbReference type="Proteomes" id="UP000001349">
    <property type="component" value="Chromosome"/>
</dbReference>
<dbReference type="KEGG" id="cce:Ccel_2897"/>
<dbReference type="STRING" id="394503.Ccel_2897"/>
<reference evidence="1 2" key="1">
    <citation type="submission" date="2009-01" db="EMBL/GenBank/DDBJ databases">
        <title>Complete sequence of Clostridium cellulolyticum H10.</title>
        <authorList>
            <consortium name="US DOE Joint Genome Institute"/>
            <person name="Lucas S."/>
            <person name="Copeland A."/>
            <person name="Lapidus A."/>
            <person name="Glavina del Rio T."/>
            <person name="Dalin E."/>
            <person name="Tice H."/>
            <person name="Bruce D."/>
            <person name="Goodwin L."/>
            <person name="Pitluck S."/>
            <person name="Chertkov O."/>
            <person name="Saunders E."/>
            <person name="Brettin T."/>
            <person name="Detter J.C."/>
            <person name="Han C."/>
            <person name="Larimer F."/>
            <person name="Land M."/>
            <person name="Hauser L."/>
            <person name="Kyrpides N."/>
            <person name="Ivanova N."/>
            <person name="Zhou J."/>
            <person name="Richardson P."/>
        </authorList>
    </citation>
    <scope>NUCLEOTIDE SEQUENCE [LARGE SCALE GENOMIC DNA]</scope>
    <source>
        <strain evidence="2">ATCC 35319 / DSM 5812 / JCM 6584 / H10</strain>
    </source>
</reference>
<keyword evidence="2" id="KW-1185">Reference proteome</keyword>
<protein>
    <submittedName>
        <fullName evidence="1">Uncharacterized protein</fullName>
    </submittedName>
</protein>